<organism evidence="16 17">
    <name type="scientific">Brachybacterium tyrofermentans</name>
    <dbReference type="NCBI Taxonomy" id="47848"/>
    <lineage>
        <taxon>Bacteria</taxon>
        <taxon>Bacillati</taxon>
        <taxon>Actinomycetota</taxon>
        <taxon>Actinomycetes</taxon>
        <taxon>Micrococcales</taxon>
        <taxon>Dermabacteraceae</taxon>
        <taxon>Brachybacterium</taxon>
    </lineage>
</organism>
<dbReference type="EMBL" id="JBHSLN010000024">
    <property type="protein sequence ID" value="MFC5298087.1"/>
    <property type="molecule type" value="Genomic_DNA"/>
</dbReference>
<evidence type="ECO:0000256" key="2">
    <source>
        <dbReference type="ARBA" id="ARBA00007005"/>
    </source>
</evidence>
<dbReference type="Pfam" id="PF02737">
    <property type="entry name" value="3HCDH_N"/>
    <property type="match status" value="1"/>
</dbReference>
<dbReference type="InterPro" id="IPR050136">
    <property type="entry name" value="FA_oxidation_alpha_subunit"/>
</dbReference>
<dbReference type="InterPro" id="IPR001753">
    <property type="entry name" value="Enoyl-CoA_hydra/iso"/>
</dbReference>
<keyword evidence="10" id="KW-0456">Lyase</keyword>
<keyword evidence="17" id="KW-1185">Reference proteome</keyword>
<evidence type="ECO:0000259" key="14">
    <source>
        <dbReference type="Pfam" id="PF00725"/>
    </source>
</evidence>
<gene>
    <name evidence="16" type="ORF">ACFPK8_11245</name>
</gene>
<accession>A0ABW0FFS1</accession>
<reference evidence="17" key="1">
    <citation type="journal article" date="2019" name="Int. J. Syst. Evol. Microbiol.">
        <title>The Global Catalogue of Microorganisms (GCM) 10K type strain sequencing project: providing services to taxonomists for standard genome sequencing and annotation.</title>
        <authorList>
            <consortium name="The Broad Institute Genomics Platform"/>
            <consortium name="The Broad Institute Genome Sequencing Center for Infectious Disease"/>
            <person name="Wu L."/>
            <person name="Ma J."/>
        </authorList>
    </citation>
    <scope>NUCLEOTIDE SEQUENCE [LARGE SCALE GENOMIC DNA]</scope>
    <source>
        <strain evidence="17">CGMCC 1.16455</strain>
    </source>
</reference>
<evidence type="ECO:0000313" key="16">
    <source>
        <dbReference type="EMBL" id="MFC5298087.1"/>
    </source>
</evidence>
<evidence type="ECO:0000256" key="7">
    <source>
        <dbReference type="ARBA" id="ARBA00023002"/>
    </source>
</evidence>
<sequence length="742" mass="76690">MSSYTEHITRVLTEDHEHPGVGTVAVLTFAPPEGEEKRPATLGPRSIDAVTGAIDAALDRAEAGEVQAIALTGTGRVFLAGADLSMFADPTAVSNVEAMTRAAHALQIRVRTSSVPVLAHLNGVALGGGLEVALMADVRTAPAGLKGLGVPETSLGILPGWGGTTLLQSVVGPETAVRMILEDPARDKQVGADEALEIGLIDEIAEDLDEALDEFAALIAAHVDVDESDTDIVDPSVVEAVAAASPIPGAWAGREAPLPGVDTPEAEALLDALDAAHGSAETRRTWAARLENQGAPAVARALDLLQKLPGSTLEDALAREADALAELVRTDAAAASMYSAELLRRGKPGRRPVDGAREIQRVGVAGAGLMAAQIAAQLALGLQVPVIMRDLDEATAAKGLAAAREVIAQTAARGRIDEETATTIAAALDATTDLQQLADCDLVLEAVPEVLTIKKSVFAELEGVLADDALLVTNTSSLSVTAMSEGLAHPERVVGLHFFNPVAKMPLVEVIHTEATDEATLATGLEVVRRLRKFAVRSADAPGFIVNRLLFRVLGGVLAPLDAGADPAEVDASLDALGLPMRPFALLDLVGLGVADHVGTVLQGELGDRFHASPGLSVMAEKSAHFTERGRDAVHPPVSPTVAEVFGADGAGTADGAGAAGSEASALVGDALLERVRDGLAEEIAIMLDDGVVERPEQIDLALILGAGFPRHRGGITPYLDATGTSQRVAGRSFHGEMFTRG</sequence>
<dbReference type="SUPFAM" id="SSF51735">
    <property type="entry name" value="NAD(P)-binding Rossmann-fold domains"/>
    <property type="match status" value="1"/>
</dbReference>
<dbReference type="PANTHER" id="PTHR43612:SF3">
    <property type="entry name" value="TRIFUNCTIONAL ENZYME SUBUNIT ALPHA, MITOCHONDRIAL"/>
    <property type="match status" value="1"/>
</dbReference>
<evidence type="ECO:0000256" key="13">
    <source>
        <dbReference type="RuleBase" id="RU003707"/>
    </source>
</evidence>
<protein>
    <recommendedName>
        <fullName evidence="4">enoyl-CoA hydratase</fullName>
        <ecNumber evidence="4">4.2.1.17</ecNumber>
    </recommendedName>
</protein>
<feature type="domain" description="3-hydroxyacyl-CoA dehydrogenase NAD binding" evidence="15">
    <location>
        <begin position="362"/>
        <end position="540"/>
    </location>
</feature>
<keyword evidence="8" id="KW-0520">NAD</keyword>
<comment type="catalytic activity">
    <reaction evidence="12">
        <text>a (3S)-3-hydroxyacyl-CoA + NAD(+) = a 3-oxoacyl-CoA + NADH + H(+)</text>
        <dbReference type="Rhea" id="RHEA:22432"/>
        <dbReference type="ChEBI" id="CHEBI:15378"/>
        <dbReference type="ChEBI" id="CHEBI:57318"/>
        <dbReference type="ChEBI" id="CHEBI:57540"/>
        <dbReference type="ChEBI" id="CHEBI:57945"/>
        <dbReference type="ChEBI" id="CHEBI:90726"/>
        <dbReference type="EC" id="1.1.1.35"/>
    </reaction>
</comment>
<keyword evidence="5" id="KW-0276">Fatty acid metabolism</keyword>
<dbReference type="Pfam" id="PF00725">
    <property type="entry name" value="3HCDH"/>
    <property type="match status" value="1"/>
</dbReference>
<evidence type="ECO:0000256" key="8">
    <source>
        <dbReference type="ARBA" id="ARBA00023027"/>
    </source>
</evidence>
<comment type="similarity">
    <text evidence="3">In the N-terminal section; belongs to the enoyl-CoA hydratase/isomerase family.</text>
</comment>
<dbReference type="InterPro" id="IPR008927">
    <property type="entry name" value="6-PGluconate_DH-like_C_sf"/>
</dbReference>
<comment type="caution">
    <text evidence="16">The sequence shown here is derived from an EMBL/GenBank/DDBJ whole genome shotgun (WGS) entry which is preliminary data.</text>
</comment>
<feature type="domain" description="3-hydroxyacyl-CoA dehydrogenase C-terminal" evidence="14">
    <location>
        <begin position="543"/>
        <end position="623"/>
    </location>
</feature>
<dbReference type="InterPro" id="IPR036291">
    <property type="entry name" value="NAD(P)-bd_dom_sf"/>
</dbReference>
<proteinExistence type="inferred from homology"/>
<evidence type="ECO:0000256" key="6">
    <source>
        <dbReference type="ARBA" id="ARBA00022963"/>
    </source>
</evidence>
<evidence type="ECO:0000256" key="1">
    <source>
        <dbReference type="ARBA" id="ARBA00005005"/>
    </source>
</evidence>
<dbReference type="SUPFAM" id="SSF52096">
    <property type="entry name" value="ClpP/crotonase"/>
    <property type="match status" value="1"/>
</dbReference>
<dbReference type="Pfam" id="PF00378">
    <property type="entry name" value="ECH_1"/>
    <property type="match status" value="1"/>
</dbReference>
<dbReference type="InterPro" id="IPR029045">
    <property type="entry name" value="ClpP/crotonase-like_dom_sf"/>
</dbReference>
<evidence type="ECO:0000256" key="5">
    <source>
        <dbReference type="ARBA" id="ARBA00022832"/>
    </source>
</evidence>
<dbReference type="CDD" id="cd06558">
    <property type="entry name" value="crotonase-like"/>
    <property type="match status" value="1"/>
</dbReference>
<dbReference type="Proteomes" id="UP001595937">
    <property type="component" value="Unassembled WGS sequence"/>
</dbReference>
<name>A0ABW0FFS1_9MICO</name>
<dbReference type="RefSeq" id="WP_343924860.1">
    <property type="nucleotide sequence ID" value="NZ_BAAAIR010000043.1"/>
</dbReference>
<keyword evidence="11" id="KW-0511">Multifunctional enzyme</keyword>
<dbReference type="EC" id="4.2.1.17" evidence="4"/>
<evidence type="ECO:0000259" key="15">
    <source>
        <dbReference type="Pfam" id="PF02737"/>
    </source>
</evidence>
<dbReference type="Gene3D" id="1.10.1040.50">
    <property type="match status" value="1"/>
</dbReference>
<dbReference type="PANTHER" id="PTHR43612">
    <property type="entry name" value="TRIFUNCTIONAL ENZYME SUBUNIT ALPHA"/>
    <property type="match status" value="1"/>
</dbReference>
<evidence type="ECO:0000256" key="12">
    <source>
        <dbReference type="ARBA" id="ARBA00049556"/>
    </source>
</evidence>
<keyword evidence="6" id="KW-0442">Lipid degradation</keyword>
<evidence type="ECO:0000313" key="17">
    <source>
        <dbReference type="Proteomes" id="UP001595937"/>
    </source>
</evidence>
<dbReference type="GeneID" id="303297987"/>
<keyword evidence="9" id="KW-0443">Lipid metabolism</keyword>
<evidence type="ECO:0000256" key="11">
    <source>
        <dbReference type="ARBA" id="ARBA00023268"/>
    </source>
</evidence>
<comment type="similarity">
    <text evidence="2">In the central section; belongs to the 3-hydroxyacyl-CoA dehydrogenase family.</text>
</comment>
<comment type="pathway">
    <text evidence="1">Lipid metabolism; fatty acid beta-oxidation.</text>
</comment>
<dbReference type="Gene3D" id="3.90.226.10">
    <property type="entry name" value="2-enoyl-CoA Hydratase, Chain A, domain 1"/>
    <property type="match status" value="1"/>
</dbReference>
<evidence type="ECO:0000256" key="10">
    <source>
        <dbReference type="ARBA" id="ARBA00023239"/>
    </source>
</evidence>
<comment type="similarity">
    <text evidence="13">Belongs to the enoyl-CoA hydratase/isomerase family.</text>
</comment>
<dbReference type="InterPro" id="IPR018376">
    <property type="entry name" value="Enoyl-CoA_hyd/isom_CS"/>
</dbReference>
<dbReference type="PROSITE" id="PS00166">
    <property type="entry name" value="ENOYL_COA_HYDRATASE"/>
    <property type="match status" value="1"/>
</dbReference>
<dbReference type="Gene3D" id="3.40.50.720">
    <property type="entry name" value="NAD(P)-binding Rossmann-like Domain"/>
    <property type="match status" value="1"/>
</dbReference>
<dbReference type="SUPFAM" id="SSF48179">
    <property type="entry name" value="6-phosphogluconate dehydrogenase C-terminal domain-like"/>
    <property type="match status" value="2"/>
</dbReference>
<evidence type="ECO:0000256" key="9">
    <source>
        <dbReference type="ARBA" id="ARBA00023098"/>
    </source>
</evidence>
<dbReference type="InterPro" id="IPR006176">
    <property type="entry name" value="3-OHacyl-CoA_DH_NAD-bd"/>
</dbReference>
<evidence type="ECO:0000256" key="3">
    <source>
        <dbReference type="ARBA" id="ARBA00008750"/>
    </source>
</evidence>
<dbReference type="InterPro" id="IPR006108">
    <property type="entry name" value="3HC_DH_C"/>
</dbReference>
<evidence type="ECO:0000256" key="4">
    <source>
        <dbReference type="ARBA" id="ARBA00012076"/>
    </source>
</evidence>
<keyword evidence="7" id="KW-0560">Oxidoreductase</keyword>